<reference evidence="2 3" key="1">
    <citation type="submission" date="2020-06" db="EMBL/GenBank/DDBJ databases">
        <title>Dyadobacter sandarakinus sp. nov., isolated from the soil of the Arctic Yellow River Station.</title>
        <authorList>
            <person name="Zhang Y."/>
            <person name="Peng F."/>
        </authorList>
    </citation>
    <scope>NUCLEOTIDE SEQUENCE [LARGE SCALE GENOMIC DNA]</scope>
    <source>
        <strain evidence="2 3">Q3-56</strain>
    </source>
</reference>
<keyword evidence="1" id="KW-0812">Transmembrane</keyword>
<dbReference type="Proteomes" id="UP000612680">
    <property type="component" value="Chromosome"/>
</dbReference>
<protein>
    <submittedName>
        <fullName evidence="2">Uncharacterized protein</fullName>
    </submittedName>
</protein>
<sequence length="47" mass="5388">MKSDTAHFSAFYGVLLLSLLLLPLVLALGLAFRRKFVEWYRGTRSET</sequence>
<dbReference type="EMBL" id="CP056775">
    <property type="protein sequence ID" value="QRR01001.1"/>
    <property type="molecule type" value="Genomic_DNA"/>
</dbReference>
<organism evidence="2 3">
    <name type="scientific">Dyadobacter sandarakinus</name>
    <dbReference type="NCBI Taxonomy" id="2747268"/>
    <lineage>
        <taxon>Bacteria</taxon>
        <taxon>Pseudomonadati</taxon>
        <taxon>Bacteroidota</taxon>
        <taxon>Cytophagia</taxon>
        <taxon>Cytophagales</taxon>
        <taxon>Spirosomataceae</taxon>
        <taxon>Dyadobacter</taxon>
    </lineage>
</organism>
<feature type="transmembrane region" description="Helical" evidence="1">
    <location>
        <begin position="12"/>
        <end position="32"/>
    </location>
</feature>
<accession>A0ABX7I4I9</accession>
<keyword evidence="1" id="KW-1133">Transmembrane helix</keyword>
<evidence type="ECO:0000313" key="3">
    <source>
        <dbReference type="Proteomes" id="UP000612680"/>
    </source>
</evidence>
<keyword evidence="1" id="KW-0472">Membrane</keyword>
<evidence type="ECO:0000313" key="2">
    <source>
        <dbReference type="EMBL" id="QRR01001.1"/>
    </source>
</evidence>
<keyword evidence="3" id="KW-1185">Reference proteome</keyword>
<proteinExistence type="predicted"/>
<gene>
    <name evidence="2" type="ORF">HWI92_08855</name>
</gene>
<evidence type="ECO:0000256" key="1">
    <source>
        <dbReference type="SAM" id="Phobius"/>
    </source>
</evidence>
<name>A0ABX7I4I9_9BACT</name>
<dbReference type="RefSeq" id="WP_204662866.1">
    <property type="nucleotide sequence ID" value="NZ_CP056775.1"/>
</dbReference>